<dbReference type="GO" id="GO:0032511">
    <property type="term" value="P:late endosome to vacuole transport via multivesicular body sorting pathway"/>
    <property type="evidence" value="ECO:0007669"/>
    <property type="project" value="TreeGrafter"/>
</dbReference>
<dbReference type="GO" id="GO:0005771">
    <property type="term" value="C:multivesicular body"/>
    <property type="evidence" value="ECO:0007669"/>
    <property type="project" value="TreeGrafter"/>
</dbReference>
<dbReference type="GO" id="GO:0006900">
    <property type="term" value="P:vesicle budding from membrane"/>
    <property type="evidence" value="ECO:0007669"/>
    <property type="project" value="TreeGrafter"/>
</dbReference>
<dbReference type="FunCoup" id="A0A3Q0KED2">
    <property type="interactions" value="1986"/>
</dbReference>
<dbReference type="PANTHER" id="PTHR22761:SF96">
    <property type="entry name" value="BCDNA.GH08385"/>
    <property type="match status" value="1"/>
</dbReference>
<name>A0A3Q0KED2_SCHMA</name>
<evidence type="ECO:0000313" key="4">
    <source>
        <dbReference type="WBParaSite" id="Smp_035110.1"/>
    </source>
</evidence>
<evidence type="ECO:0000256" key="1">
    <source>
        <dbReference type="ARBA" id="ARBA00006190"/>
    </source>
</evidence>
<proteinExistence type="inferred from homology"/>
<comment type="similarity">
    <text evidence="1">Belongs to the SNF7 family.</text>
</comment>
<dbReference type="PANTHER" id="PTHR22761">
    <property type="entry name" value="CHARGED MULTIVESICULAR BODY PROTEIN"/>
    <property type="match status" value="1"/>
</dbReference>
<dbReference type="InterPro" id="IPR005024">
    <property type="entry name" value="Snf7_fam"/>
</dbReference>
<organism evidence="3 4">
    <name type="scientific">Schistosoma mansoni</name>
    <name type="common">Blood fluke</name>
    <dbReference type="NCBI Taxonomy" id="6183"/>
    <lineage>
        <taxon>Eukaryota</taxon>
        <taxon>Metazoa</taxon>
        <taxon>Spiralia</taxon>
        <taxon>Lophotrochozoa</taxon>
        <taxon>Platyhelminthes</taxon>
        <taxon>Trematoda</taxon>
        <taxon>Digenea</taxon>
        <taxon>Strigeidida</taxon>
        <taxon>Schistosomatoidea</taxon>
        <taxon>Schistosomatidae</taxon>
        <taxon>Schistosoma</taxon>
    </lineage>
</organism>
<dbReference type="ExpressionAtlas" id="A0A3Q0KED2">
    <property type="expression patterns" value="baseline"/>
</dbReference>
<evidence type="ECO:0000256" key="2">
    <source>
        <dbReference type="SAM" id="Coils"/>
    </source>
</evidence>
<dbReference type="STRING" id="6183.A0A3Q0KED2"/>
<sequence length="463" mass="52201">MTDSKSAGFRLPDIWDDDDAMYSLMQPIRRSKVIDPVNYNAKITFWKRILLSYAKDHKAFVICKQSLQKLFTRHFPVEGIDLYPQSLGEVISDLVSEGVLEPVIPNRSILGNIFTAFSYVVHKPISWAYHYLNGQPSSNPLETDTSDQQFVFSQFAENSAMEFLSWFHDNYRDQRLLPHSAVYDIELFNSALSNFYSHAATREYIFDLLSNIKHCVSVETTSTSDSQPIQIIRVGEDINSRPNKPTNSDAAKIESSALSGIVQLKSTIKQLENEEKRLETVIEQRRNHIKSLLSDKRNSEAKSLLRRTKVLEKSLEQKQLQLNNLETMLIDIESATENRNIVLVLNSVNEALRQAVGGSNALSKAEGVMNDVMDRIQESQEISDVVSSFGRTSFGLEDMSDLEQELDNFLVGPKKPSPPGKTQPSFDDLESELAALKLVTDEVASLTDQNSLSSKQNAVIIDK</sequence>
<dbReference type="GO" id="GO:0000815">
    <property type="term" value="C:ESCRT III complex"/>
    <property type="evidence" value="ECO:0007669"/>
    <property type="project" value="TreeGrafter"/>
</dbReference>
<dbReference type="Pfam" id="PF03357">
    <property type="entry name" value="Snf7"/>
    <property type="match status" value="1"/>
</dbReference>
<dbReference type="Pfam" id="PF25880">
    <property type="entry name" value="WHD_CHMP7_1st"/>
    <property type="match status" value="1"/>
</dbReference>
<dbReference type="AlphaFoldDB" id="A0A3Q0KED2"/>
<dbReference type="Proteomes" id="UP000008854">
    <property type="component" value="Unassembled WGS sequence"/>
</dbReference>
<feature type="coiled-coil region" evidence="2">
    <location>
        <begin position="261"/>
        <end position="335"/>
    </location>
</feature>
<keyword evidence="2" id="KW-0175">Coiled coil</keyword>
<accession>A0A3Q0KED2</accession>
<protein>
    <submittedName>
        <fullName evidence="4">Charged multivesicular body protein 7</fullName>
    </submittedName>
</protein>
<dbReference type="InParanoid" id="A0A3Q0KED2"/>
<reference evidence="4" key="2">
    <citation type="submission" date="2018-12" db="UniProtKB">
        <authorList>
            <consortium name="WormBaseParasite"/>
        </authorList>
    </citation>
    <scope>IDENTIFICATION</scope>
    <source>
        <strain evidence="4">Puerto Rican</strain>
    </source>
</reference>
<dbReference type="GO" id="GO:0009898">
    <property type="term" value="C:cytoplasmic side of plasma membrane"/>
    <property type="evidence" value="ECO:0007669"/>
    <property type="project" value="TreeGrafter"/>
</dbReference>
<keyword evidence="3" id="KW-1185">Reference proteome</keyword>
<dbReference type="WBParaSite" id="Smp_035110.1">
    <property type="protein sequence ID" value="Smp_035110.1"/>
    <property type="gene ID" value="Smp_035110"/>
</dbReference>
<reference evidence="3" key="1">
    <citation type="journal article" date="2012" name="PLoS Negl. Trop. Dis.">
        <title>A systematically improved high quality genome and transcriptome of the human blood fluke Schistosoma mansoni.</title>
        <authorList>
            <person name="Protasio A.V."/>
            <person name="Tsai I.J."/>
            <person name="Babbage A."/>
            <person name="Nichol S."/>
            <person name="Hunt M."/>
            <person name="Aslett M.A."/>
            <person name="De Silva N."/>
            <person name="Velarde G.S."/>
            <person name="Anderson T.J."/>
            <person name="Clark R.C."/>
            <person name="Davidson C."/>
            <person name="Dillon G.P."/>
            <person name="Holroyd N.E."/>
            <person name="LoVerde P.T."/>
            <person name="Lloyd C."/>
            <person name="McQuillan J."/>
            <person name="Oliveira G."/>
            <person name="Otto T.D."/>
            <person name="Parker-Manuel S.J."/>
            <person name="Quail M.A."/>
            <person name="Wilson R.A."/>
            <person name="Zerlotini A."/>
            <person name="Dunne D.W."/>
            <person name="Berriman M."/>
        </authorList>
    </citation>
    <scope>NUCLEOTIDE SEQUENCE [LARGE SCALE GENOMIC DNA]</scope>
    <source>
        <strain evidence="3">Puerto Rican</strain>
    </source>
</reference>
<evidence type="ECO:0000313" key="3">
    <source>
        <dbReference type="Proteomes" id="UP000008854"/>
    </source>
</evidence>
<dbReference type="Gene3D" id="6.10.140.1230">
    <property type="match status" value="1"/>
</dbReference>